<sequence>MSYNTTPLFGRQSFLTEDNEVELNISPTQPLDLRMSIIKAQKRTSSQAIRISTIAQRLTNDSKHVSIQSTNTYTSNDTFLTANSREAQLQNDLSFQQSHPFTVFTKSKEQLHDVDVTPVVKESTFIDVTTPKASKFELVPPEEELSNSPNPIKGLGLTHSNHTPEFSYDVNQTVSDTEEGDTTHEFTFDSYGKFAHNGTLISAGDTITTTPPSTEGREHCINPRHTERKSPGFSLSEENLAYLFIIAVHSFNVSSLENKEDAAICISFEKGDVAFVHSVDESGWGEVTLIKDMRKGWVPFNYFGDAVKEEKQPNDKNGLNTFIDTRKPLEQLLSATAKFILHPQDSQVNNSNEYSFRIEYINSIRDGVKTLLQETDCVSRSNAFVQKKPMIKKMRKRLLAEWYNLMIKADSYKNTTNVSKIDTLVSLTFAVLRKAFLFYEIWSVEKRSYDLEKTHQIINKSHLIQKDLRGEQNPLDDQTVAKSCTRKDIPCLKLPPSAFNRLKEIHDILFAYFALILGRLDMVEHSPANCEVLESIVHQVILLLRELLYISQSCSSIIHQKYKNQYENNLDYNLDPLLSLVSELVSSVKVFVTQTIKERIDDSRDLLMKDERYYYTDEGEHMILIVSQMTRFISNAVSGCNNYLKLIGDFQLSDERNYPDFAAIRITPDQFIKKCSSNLIKKLDDKDQFRSFLQANKSKIISSSSYSKNLARFSTIRSGSQYNALSFGGTQMLLDYLPDKKSFFRDSLFEPFAPDPQSEKEADQINDIDKMKDEIVFDKNENLAGISFRALVFMITDEMRKSDDNLLYTFLLNYKSFGNSEELIELLISRFDSKSQAIKYTFGGKNGTFSSLASRVRSRRRLVCKVIQLWMESFWDYGDDYKLIALLINFFNEEVTEHLPIEAKLLIEIAAKLYTYSPKRLHKNPDPYIQLIPRNVNPVKKTNSGLSITSSASSSISSSTASTSFDEKFIEKYELTKLPLSSHSTISLPVPILSLGNSSLLTKRNMSDIERIVLTYRDMVGFPNGAITTRNFVTNYSLENLISEWMKLVSNSKNQAPPRNLIHNDLNISELNPLEVSKQISLIESTIFLKITPPELLKCKYSSKNPDLSKSPNVNSIITLTNLLSNYVLESILMPGIPLKKRALRIKSWLRIALSSLYFRNFNALASIMTTLQSYVISRLSMLWGMLSNEDVELFEYLSKIIHPNNNYKVYRKKIEKLVTESSSSSGLLSSKSVLPVVPFFNLFLQDLTFIDEGNPNFKNPDSFRPNKLINIDKYFKIMNTVSMMQFFQVGYDLENKHNPSKKRDSFFSLTGTIDIDSKSIKPVAELQEFILFEFWRTNTLYVKDSDRGYTLSLEMLPRN</sequence>
<dbReference type="Pfam" id="PF00618">
    <property type="entry name" value="RasGEF_N"/>
    <property type="match status" value="1"/>
</dbReference>
<dbReference type="KEGG" id="kla:KLLA0_C03410g"/>
<organism evidence="6 7">
    <name type="scientific">Kluyveromyces lactis (strain ATCC 8585 / CBS 2359 / DSM 70799 / NBRC 1267 / NRRL Y-1140 / WM37)</name>
    <name type="common">Yeast</name>
    <name type="synonym">Candida sphaerica</name>
    <dbReference type="NCBI Taxonomy" id="284590"/>
    <lineage>
        <taxon>Eukaryota</taxon>
        <taxon>Fungi</taxon>
        <taxon>Dikarya</taxon>
        <taxon>Ascomycota</taxon>
        <taxon>Saccharomycotina</taxon>
        <taxon>Saccharomycetes</taxon>
        <taxon>Saccharomycetales</taxon>
        <taxon>Saccharomycetaceae</taxon>
        <taxon>Kluyveromyces</taxon>
    </lineage>
</organism>
<reference evidence="6 7" key="1">
    <citation type="journal article" date="2004" name="Nature">
        <title>Genome evolution in yeasts.</title>
        <authorList>
            <consortium name="Genolevures"/>
            <person name="Dujon B."/>
            <person name="Sherman D."/>
            <person name="Fischer G."/>
            <person name="Durrens P."/>
            <person name="Casaregola S."/>
            <person name="Lafontaine I."/>
            <person name="de Montigny J."/>
            <person name="Marck C."/>
            <person name="Neuveglise C."/>
            <person name="Talla E."/>
            <person name="Goffard N."/>
            <person name="Frangeul L."/>
            <person name="Aigle M."/>
            <person name="Anthouard V."/>
            <person name="Babour A."/>
            <person name="Barbe V."/>
            <person name="Barnay S."/>
            <person name="Blanchin S."/>
            <person name="Beckerich J.M."/>
            <person name="Beyne E."/>
            <person name="Bleykasten C."/>
            <person name="Boisrame A."/>
            <person name="Boyer J."/>
            <person name="Cattolico L."/>
            <person name="Confanioleri F."/>
            <person name="de Daruvar A."/>
            <person name="Despons L."/>
            <person name="Fabre E."/>
            <person name="Fairhead C."/>
            <person name="Ferry-Dumazet H."/>
            <person name="Groppi A."/>
            <person name="Hantraye F."/>
            <person name="Hennequin C."/>
            <person name="Jauniaux N."/>
            <person name="Joyet P."/>
            <person name="Kachouri R."/>
            <person name="Kerrest A."/>
            <person name="Koszul R."/>
            <person name="Lemaire M."/>
            <person name="Lesur I."/>
            <person name="Ma L."/>
            <person name="Muller H."/>
            <person name="Nicaud J.M."/>
            <person name="Nikolski M."/>
            <person name="Oztas S."/>
            <person name="Ozier-Kalogeropoulos O."/>
            <person name="Pellenz S."/>
            <person name="Potier S."/>
            <person name="Richard G.F."/>
            <person name="Straub M.L."/>
            <person name="Suleau A."/>
            <person name="Swennene D."/>
            <person name="Tekaia F."/>
            <person name="Wesolowski-Louvel M."/>
            <person name="Westhof E."/>
            <person name="Wirth B."/>
            <person name="Zeniou-Meyer M."/>
            <person name="Zivanovic I."/>
            <person name="Bolotin-Fukuhara M."/>
            <person name="Thierry A."/>
            <person name="Bouchier C."/>
            <person name="Caudron B."/>
            <person name="Scarpelli C."/>
            <person name="Gaillardin C."/>
            <person name="Weissenbach J."/>
            <person name="Wincker P."/>
            <person name="Souciet J.L."/>
        </authorList>
    </citation>
    <scope>NUCLEOTIDE SEQUENCE [LARGE SCALE GENOMIC DNA]</scope>
    <source>
        <strain evidence="7">ATCC 8585 / CBS 2359 / DSM 70799 / NBRC 1267 / NRRL Y-1140 / WM37</strain>
    </source>
</reference>
<gene>
    <name evidence="6" type="ORF">KLLA0_C03410g</name>
</gene>
<keyword evidence="1 2" id="KW-0344">Guanine-nucleotide releasing factor</keyword>
<feature type="region of interest" description="Disordered" evidence="3">
    <location>
        <begin position="202"/>
        <end position="232"/>
    </location>
</feature>
<dbReference type="STRING" id="284590.Q6CUP1"/>
<dbReference type="HOGENOM" id="CLU_003150_1_0_1"/>
<evidence type="ECO:0000259" key="4">
    <source>
        <dbReference type="PROSITE" id="PS50009"/>
    </source>
</evidence>
<accession>Q6CUP1</accession>
<feature type="domain" description="N-terminal Ras-GEF" evidence="5">
    <location>
        <begin position="779"/>
        <end position="914"/>
    </location>
</feature>
<keyword evidence="7" id="KW-1185">Reference proteome</keyword>
<dbReference type="InterPro" id="IPR001895">
    <property type="entry name" value="RASGEF_cat_dom"/>
</dbReference>
<evidence type="ECO:0000256" key="2">
    <source>
        <dbReference type="PROSITE-ProRule" id="PRU00168"/>
    </source>
</evidence>
<dbReference type="GO" id="GO:0005085">
    <property type="term" value="F:guanyl-nucleotide exchange factor activity"/>
    <property type="evidence" value="ECO:0007669"/>
    <property type="project" value="UniProtKB-KW"/>
</dbReference>
<evidence type="ECO:0000259" key="5">
    <source>
        <dbReference type="PROSITE" id="PS50212"/>
    </source>
</evidence>
<dbReference type="PANTHER" id="PTHR23113:SF354">
    <property type="entry name" value="BUD SITE SELECTION PROTEIN 5"/>
    <property type="match status" value="1"/>
</dbReference>
<dbReference type="Proteomes" id="UP000000598">
    <property type="component" value="Chromosome C"/>
</dbReference>
<evidence type="ECO:0000256" key="1">
    <source>
        <dbReference type="ARBA" id="ARBA00022658"/>
    </source>
</evidence>
<dbReference type="InterPro" id="IPR000651">
    <property type="entry name" value="Ras-like_Gua-exchang_fac_N"/>
</dbReference>
<dbReference type="PANTHER" id="PTHR23113">
    <property type="entry name" value="GUANINE NUCLEOTIDE EXCHANGE FACTOR"/>
    <property type="match status" value="1"/>
</dbReference>
<dbReference type="PROSITE" id="PS50009">
    <property type="entry name" value="RASGEF_CAT"/>
    <property type="match status" value="1"/>
</dbReference>
<dbReference type="SMART" id="SM00147">
    <property type="entry name" value="RasGEF"/>
    <property type="match status" value="1"/>
</dbReference>
<dbReference type="InterPro" id="IPR023578">
    <property type="entry name" value="Ras_GEF_dom_sf"/>
</dbReference>
<dbReference type="PROSITE" id="PS50212">
    <property type="entry name" value="RASGEF_NTER"/>
    <property type="match status" value="1"/>
</dbReference>
<dbReference type="InterPro" id="IPR036964">
    <property type="entry name" value="RASGEF_cat_dom_sf"/>
</dbReference>
<dbReference type="OMA" id="LYFRNFN"/>
<dbReference type="EMBL" id="CR382123">
    <property type="protein sequence ID" value="CAH01199.1"/>
    <property type="molecule type" value="Genomic_DNA"/>
</dbReference>
<dbReference type="PaxDb" id="284590-Q6CUP1"/>
<dbReference type="eggNOG" id="KOG3417">
    <property type="taxonomic scope" value="Eukaryota"/>
</dbReference>
<dbReference type="GO" id="GO:0005886">
    <property type="term" value="C:plasma membrane"/>
    <property type="evidence" value="ECO:0007669"/>
    <property type="project" value="TreeGrafter"/>
</dbReference>
<name>Q6CUP1_KLULA</name>
<dbReference type="GO" id="GO:0007265">
    <property type="term" value="P:Ras protein signal transduction"/>
    <property type="evidence" value="ECO:0007669"/>
    <property type="project" value="TreeGrafter"/>
</dbReference>
<evidence type="ECO:0000256" key="3">
    <source>
        <dbReference type="SAM" id="MobiDB-lite"/>
    </source>
</evidence>
<evidence type="ECO:0000313" key="6">
    <source>
        <dbReference type="EMBL" id="CAH01199.1"/>
    </source>
</evidence>
<dbReference type="InParanoid" id="Q6CUP1"/>
<protein>
    <submittedName>
        <fullName evidence="6">KLLA0C03410p</fullName>
    </submittedName>
</protein>
<feature type="domain" description="Ras-GEF" evidence="4">
    <location>
        <begin position="1072"/>
        <end position="1324"/>
    </location>
</feature>
<dbReference type="InterPro" id="IPR036028">
    <property type="entry name" value="SH3-like_dom_sf"/>
</dbReference>
<dbReference type="CDD" id="cd06224">
    <property type="entry name" value="REM"/>
    <property type="match status" value="1"/>
</dbReference>
<dbReference type="InterPro" id="IPR008937">
    <property type="entry name" value="Ras-like_GEF"/>
</dbReference>
<feature type="compositionally biased region" description="Basic and acidic residues" evidence="3">
    <location>
        <begin position="215"/>
        <end position="230"/>
    </location>
</feature>
<dbReference type="SUPFAM" id="SSF48366">
    <property type="entry name" value="Ras GEF"/>
    <property type="match status" value="1"/>
</dbReference>
<dbReference type="Gene3D" id="2.30.30.40">
    <property type="entry name" value="SH3 Domains"/>
    <property type="match status" value="1"/>
</dbReference>
<dbReference type="Pfam" id="PF00617">
    <property type="entry name" value="RasGEF"/>
    <property type="match status" value="1"/>
</dbReference>
<dbReference type="SUPFAM" id="SSF50044">
    <property type="entry name" value="SH3-domain"/>
    <property type="match status" value="1"/>
</dbReference>
<dbReference type="SMART" id="SM00229">
    <property type="entry name" value="RasGEFN"/>
    <property type="match status" value="1"/>
</dbReference>
<evidence type="ECO:0000313" key="7">
    <source>
        <dbReference type="Proteomes" id="UP000000598"/>
    </source>
</evidence>
<dbReference type="Gene3D" id="1.20.870.10">
    <property type="entry name" value="Son of sevenless (SoS) protein Chain: S domain 1"/>
    <property type="match status" value="1"/>
</dbReference>
<proteinExistence type="predicted"/>
<dbReference type="Gene3D" id="1.10.840.10">
    <property type="entry name" value="Ras guanine-nucleotide exchange factors catalytic domain"/>
    <property type="match status" value="1"/>
</dbReference>